<sequence>MKHRIFLIALLVITAFTSKAQINVQFVPEIYGRNISGLFNCQFINAGARRQATLTISVSERNAGLIAMIRVPEFVIAPGSSPLPVTVARSAAIQIADNRLGRLAKQSNMFPEGDYDYCFELTFTGSDLGPQEQCFSYALAPFADLNLIDPYDGESNCNKRPLFTWQPLIPAVPGSYYQLVLAEIKNGQSATEAINYNLPLINQQNITTPLLTYPSIVRDLETGKKYAWQVSAYKDQTVLNRSEIWEFTVSCTDSIKKKVDTESFREIDDLSRGNFYISTGHIKFAIVNSYEQQPLNYEIVPVDAPEKKIKHLPKVKLEPGKNFIDLDISALGSFKNDKYYLMNISLRNGVVKSLRFVYKNEE</sequence>
<evidence type="ECO:0000313" key="3">
    <source>
        <dbReference type="Proteomes" id="UP000270046"/>
    </source>
</evidence>
<feature type="chain" id="PRO_5019793663" evidence="1">
    <location>
        <begin position="21"/>
        <end position="362"/>
    </location>
</feature>
<feature type="signal peptide" evidence="1">
    <location>
        <begin position="1"/>
        <end position="20"/>
    </location>
</feature>
<dbReference type="EMBL" id="CP032869">
    <property type="protein sequence ID" value="AYL93828.1"/>
    <property type="molecule type" value="Genomic_DNA"/>
</dbReference>
<dbReference type="KEGG" id="muh:HYN43_000295"/>
<keyword evidence="1" id="KW-0732">Signal</keyword>
<gene>
    <name evidence="2" type="ORF">HYN43_000295</name>
</gene>
<protein>
    <submittedName>
        <fullName evidence="2">DUF928 domain-containing protein</fullName>
    </submittedName>
</protein>
<dbReference type="Gene3D" id="2.60.40.10">
    <property type="entry name" value="Immunoglobulins"/>
    <property type="match status" value="1"/>
</dbReference>
<dbReference type="Proteomes" id="UP000270046">
    <property type="component" value="Chromosome"/>
</dbReference>
<dbReference type="InterPro" id="IPR013783">
    <property type="entry name" value="Ig-like_fold"/>
</dbReference>
<evidence type="ECO:0000256" key="1">
    <source>
        <dbReference type="SAM" id="SignalP"/>
    </source>
</evidence>
<reference evidence="2 3" key="1">
    <citation type="submission" date="2018-10" db="EMBL/GenBank/DDBJ databases">
        <title>Genome sequencing of Mucilaginibacter sp. HYN0043.</title>
        <authorList>
            <person name="Kim M."/>
            <person name="Yi H."/>
        </authorList>
    </citation>
    <scope>NUCLEOTIDE SEQUENCE [LARGE SCALE GENOMIC DNA]</scope>
    <source>
        <strain evidence="2 3">HYN0043</strain>
    </source>
</reference>
<accession>A0A494VR64</accession>
<evidence type="ECO:0000313" key="2">
    <source>
        <dbReference type="EMBL" id="AYL93828.1"/>
    </source>
</evidence>
<dbReference type="RefSeq" id="WP_119407549.1">
    <property type="nucleotide sequence ID" value="NZ_CP032869.1"/>
</dbReference>
<dbReference type="OrthoDB" id="9809727at2"/>
<proteinExistence type="predicted"/>
<keyword evidence="3" id="KW-1185">Reference proteome</keyword>
<name>A0A494VR64_9SPHI</name>
<dbReference type="AlphaFoldDB" id="A0A494VR64"/>
<organism evidence="2 3">
    <name type="scientific">Mucilaginibacter celer</name>
    <dbReference type="NCBI Taxonomy" id="2305508"/>
    <lineage>
        <taxon>Bacteria</taxon>
        <taxon>Pseudomonadati</taxon>
        <taxon>Bacteroidota</taxon>
        <taxon>Sphingobacteriia</taxon>
        <taxon>Sphingobacteriales</taxon>
        <taxon>Sphingobacteriaceae</taxon>
        <taxon>Mucilaginibacter</taxon>
    </lineage>
</organism>